<dbReference type="AlphaFoldDB" id="A0AAV4M9L0"/>
<proteinExistence type="predicted"/>
<comment type="caution">
    <text evidence="2">The sequence shown here is derived from an EMBL/GenBank/DDBJ whole genome shotgun (WGS) entry which is preliminary data.</text>
</comment>
<gene>
    <name evidence="2" type="ORF">CDAR_122521</name>
</gene>
<organism evidence="2 3">
    <name type="scientific">Caerostris darwini</name>
    <dbReference type="NCBI Taxonomy" id="1538125"/>
    <lineage>
        <taxon>Eukaryota</taxon>
        <taxon>Metazoa</taxon>
        <taxon>Ecdysozoa</taxon>
        <taxon>Arthropoda</taxon>
        <taxon>Chelicerata</taxon>
        <taxon>Arachnida</taxon>
        <taxon>Araneae</taxon>
        <taxon>Araneomorphae</taxon>
        <taxon>Entelegynae</taxon>
        <taxon>Araneoidea</taxon>
        <taxon>Araneidae</taxon>
        <taxon>Caerostris</taxon>
    </lineage>
</organism>
<evidence type="ECO:0000256" key="1">
    <source>
        <dbReference type="SAM" id="MobiDB-lite"/>
    </source>
</evidence>
<feature type="compositionally biased region" description="Polar residues" evidence="1">
    <location>
        <begin position="35"/>
        <end position="48"/>
    </location>
</feature>
<evidence type="ECO:0000313" key="2">
    <source>
        <dbReference type="EMBL" id="GIX68837.1"/>
    </source>
</evidence>
<keyword evidence="3" id="KW-1185">Reference proteome</keyword>
<dbReference type="EMBL" id="BPLQ01000204">
    <property type="protein sequence ID" value="GIX68837.1"/>
    <property type="molecule type" value="Genomic_DNA"/>
</dbReference>
<sequence length="117" mass="13739">MLLHSSEFHRTKCKHDFCVLAYKLRPEILAREKSISLSKQSKHPLQTNDLDDGQIDDSMRKKEVKKAPICWRSWRNICPLCFSHTEGRRCCFIRRTNILLFLHPGVVYSLFDSSPHP</sequence>
<feature type="region of interest" description="Disordered" evidence="1">
    <location>
        <begin position="35"/>
        <end position="57"/>
    </location>
</feature>
<name>A0AAV4M9L0_9ARAC</name>
<protein>
    <submittedName>
        <fullName evidence="2">Uncharacterized protein</fullName>
    </submittedName>
</protein>
<reference evidence="2 3" key="1">
    <citation type="submission" date="2021-06" db="EMBL/GenBank/DDBJ databases">
        <title>Caerostris darwini draft genome.</title>
        <authorList>
            <person name="Kono N."/>
            <person name="Arakawa K."/>
        </authorList>
    </citation>
    <scope>NUCLEOTIDE SEQUENCE [LARGE SCALE GENOMIC DNA]</scope>
</reference>
<accession>A0AAV4M9L0</accession>
<evidence type="ECO:0000313" key="3">
    <source>
        <dbReference type="Proteomes" id="UP001054837"/>
    </source>
</evidence>
<dbReference type="Proteomes" id="UP001054837">
    <property type="component" value="Unassembled WGS sequence"/>
</dbReference>